<accession>A0A667H0V5</accession>
<dbReference type="GO" id="GO:0005829">
    <property type="term" value="C:cytosol"/>
    <property type="evidence" value="ECO:0007669"/>
    <property type="project" value="UniProtKB-ARBA"/>
</dbReference>
<dbReference type="SMART" id="SM00116">
    <property type="entry name" value="CBS"/>
    <property type="match status" value="1"/>
</dbReference>
<dbReference type="GO" id="GO:0005634">
    <property type="term" value="C:nucleus"/>
    <property type="evidence" value="ECO:0007669"/>
    <property type="project" value="TreeGrafter"/>
</dbReference>
<organism evidence="11 12">
    <name type="scientific">Lynx canadensis</name>
    <name type="common">Canada lynx</name>
    <name type="synonym">Felis canadensis</name>
    <dbReference type="NCBI Taxonomy" id="61383"/>
    <lineage>
        <taxon>Eukaryota</taxon>
        <taxon>Metazoa</taxon>
        <taxon>Chordata</taxon>
        <taxon>Craniata</taxon>
        <taxon>Vertebrata</taxon>
        <taxon>Euteleostomi</taxon>
        <taxon>Mammalia</taxon>
        <taxon>Eutheria</taxon>
        <taxon>Laurasiatheria</taxon>
        <taxon>Carnivora</taxon>
        <taxon>Feliformia</taxon>
        <taxon>Felidae</taxon>
        <taxon>Felinae</taxon>
        <taxon>Lynx</taxon>
    </lineage>
</organism>
<dbReference type="AlphaFoldDB" id="A0A667H0V5"/>
<name>A0A667H0V5_LYNCA</name>
<evidence type="ECO:0000259" key="10">
    <source>
        <dbReference type="PROSITE" id="PS51371"/>
    </source>
</evidence>
<keyword evidence="12" id="KW-1185">Reference proteome</keyword>
<keyword evidence="2" id="KW-0444">Lipid biosynthesis</keyword>
<dbReference type="GO" id="GO:0019901">
    <property type="term" value="F:protein kinase binding"/>
    <property type="evidence" value="ECO:0007669"/>
    <property type="project" value="TreeGrafter"/>
</dbReference>
<keyword evidence="3" id="KW-0677">Repeat</keyword>
<evidence type="ECO:0000256" key="7">
    <source>
        <dbReference type="ARBA" id="ARBA00025878"/>
    </source>
</evidence>
<evidence type="ECO:0000256" key="5">
    <source>
        <dbReference type="ARBA" id="ARBA00023122"/>
    </source>
</evidence>
<evidence type="ECO:0000313" key="12">
    <source>
        <dbReference type="Proteomes" id="UP000472241"/>
    </source>
</evidence>
<keyword evidence="4" id="KW-0276">Fatty acid metabolism</keyword>
<evidence type="ECO:0000256" key="2">
    <source>
        <dbReference type="ARBA" id="ARBA00022516"/>
    </source>
</evidence>
<dbReference type="PROSITE" id="PS51371">
    <property type="entry name" value="CBS"/>
    <property type="match status" value="1"/>
</dbReference>
<sequence>MSLWVPVNTCARARVCSLCQRRMWCPACLGMVGCVFPSVSKCWCMGVFAGVHLCVHACACLHAHTWWERKLPVGSGMQGVSPPLQTFFSSQNPSWSSLGGPERQEMSCLEQGENTSWPSPAMTTGSERSHEKQGAKASRWTRQEAVAEGELPGLGEDPQAKPPAEYAGLEATFPKATHLSQAAPLAKVDAPPTEWDIFPPNHEASAAGSSTDELELDIGFPATASWGYELGLVEERPALCPSPRALLPRLGWDDELQKPGAQIYMHFMQEHTCYDAMATSSKLVIFDTTLEIKKAFFALVANGIRAAPLWDSKKQSFVGMLTITDFILVLHRYYRSPLVRSGLGTPGAPIWAGAEGGSGSLVPEGPVSDFRSPVNVSRSRSMRLKNIRLRPGERSTFKAASSLWSPFLPAAACSKPSTPSSRTGSTVCRSWTRSQAPCSTSSHTSDCSSSCTSLAPCCPSPPSSPAPSKIWASAHSETWPWCWTRRPS</sequence>
<dbReference type="GO" id="GO:0006633">
    <property type="term" value="P:fatty acid biosynthetic process"/>
    <property type="evidence" value="ECO:0007669"/>
    <property type="project" value="UniProtKB-KW"/>
</dbReference>
<feature type="compositionally biased region" description="Polar residues" evidence="9">
    <location>
        <begin position="112"/>
        <end position="126"/>
    </location>
</feature>
<keyword evidence="5 8" id="KW-0129">CBS domain</keyword>
<comment type="similarity">
    <text evidence="1">Belongs to the 5'-AMP-activated protein kinase gamma subunit family.</text>
</comment>
<evidence type="ECO:0000256" key="6">
    <source>
        <dbReference type="ARBA" id="ARBA00023160"/>
    </source>
</evidence>
<proteinExistence type="inferred from homology"/>
<dbReference type="GO" id="GO:0016208">
    <property type="term" value="F:AMP binding"/>
    <property type="evidence" value="ECO:0007669"/>
    <property type="project" value="TreeGrafter"/>
</dbReference>
<dbReference type="Ensembl" id="ENSLCNT00005015624.1">
    <property type="protein sequence ID" value="ENSLCNP00005013973.1"/>
    <property type="gene ID" value="ENSLCNG00005009157.1"/>
</dbReference>
<dbReference type="Proteomes" id="UP000472241">
    <property type="component" value="Unplaced"/>
</dbReference>
<dbReference type="PANTHER" id="PTHR13780">
    <property type="entry name" value="AMP-ACTIVATED PROTEIN KINASE, GAMMA REGULATORY SUBUNIT"/>
    <property type="match status" value="1"/>
</dbReference>
<evidence type="ECO:0000313" key="11">
    <source>
        <dbReference type="Ensembl" id="ENSLCNP00005013973.1"/>
    </source>
</evidence>
<evidence type="ECO:0000256" key="1">
    <source>
        <dbReference type="ARBA" id="ARBA00006750"/>
    </source>
</evidence>
<evidence type="ECO:0000256" key="8">
    <source>
        <dbReference type="PROSITE-ProRule" id="PRU00703"/>
    </source>
</evidence>
<comment type="subunit">
    <text evidence="7">AMPK is a heterotrimer of an alpha catalytic subunit (PRKAA1 or PRKAA2), a beta (PRKAB1 or PRKAB2) and a gamma non-catalytic subunits (PRKAG1, PRKAG2 or PRKAG3). Interacts with FNIP1 and FNIP2.</text>
</comment>
<keyword evidence="6" id="KW-0443">Lipid metabolism</keyword>
<dbReference type="GO" id="GO:0019887">
    <property type="term" value="F:protein kinase regulator activity"/>
    <property type="evidence" value="ECO:0007669"/>
    <property type="project" value="TreeGrafter"/>
</dbReference>
<evidence type="ECO:0000256" key="4">
    <source>
        <dbReference type="ARBA" id="ARBA00022832"/>
    </source>
</evidence>
<dbReference type="InterPro" id="IPR000644">
    <property type="entry name" value="CBS_dom"/>
</dbReference>
<feature type="domain" description="CBS" evidence="10">
    <location>
        <begin position="277"/>
        <end position="338"/>
    </location>
</feature>
<reference evidence="11" key="2">
    <citation type="submission" date="2025-09" db="UniProtKB">
        <authorList>
            <consortium name="Ensembl"/>
        </authorList>
    </citation>
    <scope>IDENTIFICATION</scope>
</reference>
<dbReference type="SUPFAM" id="SSF54631">
    <property type="entry name" value="CBS-domain pair"/>
    <property type="match status" value="1"/>
</dbReference>
<dbReference type="GO" id="GO:0031588">
    <property type="term" value="C:nucleotide-activated protein kinase complex"/>
    <property type="evidence" value="ECO:0007669"/>
    <property type="project" value="TreeGrafter"/>
</dbReference>
<dbReference type="Gene3D" id="3.10.580.10">
    <property type="entry name" value="CBS-domain"/>
    <property type="match status" value="1"/>
</dbReference>
<protein>
    <submittedName>
        <fullName evidence="11">Protein kinase AMP-activated non-catalytic subunit gamma 3</fullName>
    </submittedName>
</protein>
<gene>
    <name evidence="11" type="primary">PRKAG3</name>
</gene>
<reference evidence="11" key="1">
    <citation type="submission" date="2025-08" db="UniProtKB">
        <authorList>
            <consortium name="Ensembl"/>
        </authorList>
    </citation>
    <scope>IDENTIFICATION</scope>
</reference>
<evidence type="ECO:0000256" key="3">
    <source>
        <dbReference type="ARBA" id="ARBA00022737"/>
    </source>
</evidence>
<dbReference type="InterPro" id="IPR050511">
    <property type="entry name" value="AMPK_gamma/SDS23_families"/>
</dbReference>
<keyword evidence="6" id="KW-0275">Fatty acid biosynthesis</keyword>
<dbReference type="InterPro" id="IPR046342">
    <property type="entry name" value="CBS_dom_sf"/>
</dbReference>
<feature type="region of interest" description="Disordered" evidence="9">
    <location>
        <begin position="91"/>
        <end position="142"/>
    </location>
</feature>
<evidence type="ECO:0000256" key="9">
    <source>
        <dbReference type="SAM" id="MobiDB-lite"/>
    </source>
</evidence>
<dbReference type="PANTHER" id="PTHR13780:SF31">
    <property type="entry name" value="5'-AMP-ACTIVATED PROTEIN KINASE SUBUNIT GAMMA-3"/>
    <property type="match status" value="1"/>
</dbReference>